<keyword evidence="6 14" id="KW-0812">Transmembrane</keyword>
<dbReference type="Gene3D" id="3.30.450.20">
    <property type="entry name" value="PAS domain"/>
    <property type="match status" value="1"/>
</dbReference>
<keyword evidence="5" id="KW-0808">Transferase</keyword>
<evidence type="ECO:0000313" key="18">
    <source>
        <dbReference type="EMBL" id="MBL6448453.1"/>
    </source>
</evidence>
<dbReference type="PANTHER" id="PTHR42878">
    <property type="entry name" value="TWO-COMPONENT HISTIDINE KINASE"/>
    <property type="match status" value="1"/>
</dbReference>
<organism evidence="18 19">
    <name type="scientific">Fulvivirga marina</name>
    <dbReference type="NCBI Taxonomy" id="2494733"/>
    <lineage>
        <taxon>Bacteria</taxon>
        <taxon>Pseudomonadati</taxon>
        <taxon>Bacteroidota</taxon>
        <taxon>Cytophagia</taxon>
        <taxon>Cytophagales</taxon>
        <taxon>Fulvivirgaceae</taxon>
        <taxon>Fulvivirga</taxon>
    </lineage>
</organism>
<dbReference type="PROSITE" id="PS50109">
    <property type="entry name" value="HIS_KIN"/>
    <property type="match status" value="1"/>
</dbReference>
<evidence type="ECO:0000256" key="4">
    <source>
        <dbReference type="ARBA" id="ARBA00022553"/>
    </source>
</evidence>
<dbReference type="AlphaFoldDB" id="A0A937G0V4"/>
<dbReference type="RefSeq" id="WP_202857992.1">
    <property type="nucleotide sequence ID" value="NZ_JAEUGD010000064.1"/>
</dbReference>
<feature type="transmembrane region" description="Helical" evidence="14">
    <location>
        <begin position="161"/>
        <end position="182"/>
    </location>
</feature>
<dbReference type="InterPro" id="IPR013656">
    <property type="entry name" value="PAS_4"/>
</dbReference>
<evidence type="ECO:0000259" key="15">
    <source>
        <dbReference type="PROSITE" id="PS50109"/>
    </source>
</evidence>
<sequence>MEVKQSLFHLANLGIKEGQTIVQQRRIRLLNVITLISLGLSLFFLIIDFFLGVYYQAFMNLGAIVFVAIPVLYLNHIGKNSFARIYFLAMSLCFINSASYVTISQLRDTDTENILIGFSALIIVLYDNPKKQIFFSITALSLIALKTIKHEVMGWAFDGDFALLLINLLASFICIYIFTGAFKSDLLATLEVLQSYNQQLEKQQEENSKQKEALTANKHLLRSMIDHVPLFLAMVDHEGKYLIVNARYEHAFGLPVDEIEGKHYKELLPNHLLEVHQPLIEKCMQGEDAEFSEFNTLPSGESFYAFGKYKPVKDQHGKVTAFVVYVADITQLKNAEHELKQMNTTKNKLLSIVSHDLKSPIRSLQGLLSIAHSISPDEFQQITGKIEKQVRAVSFTMDNLLSWVKSQLEGFKLNISNVNISDIVTNCTDLYTEDIDAKGIRLINNLDTTVKVKADPDHLKLIIRNILSNSIKFTSGGTITISSRRLDGEMEIVIEDTGIGMSKEKIKELLLPHLHTSEQGTGGEQGTGLGLALCVDMLALIGGRLDIISSAGNGTSVHIYLPEDE</sequence>
<feature type="transmembrane region" description="Helical" evidence="14">
    <location>
        <begin position="85"/>
        <end position="103"/>
    </location>
</feature>
<feature type="domain" description="Histidine kinase" evidence="15">
    <location>
        <begin position="352"/>
        <end position="565"/>
    </location>
</feature>
<dbReference type="InterPro" id="IPR003661">
    <property type="entry name" value="HisK_dim/P_dom"/>
</dbReference>
<dbReference type="CDD" id="cd00130">
    <property type="entry name" value="PAS"/>
    <property type="match status" value="1"/>
</dbReference>
<feature type="coiled-coil region" evidence="13">
    <location>
        <begin position="183"/>
        <end position="217"/>
    </location>
</feature>
<feature type="transmembrane region" description="Helical" evidence="14">
    <location>
        <begin position="133"/>
        <end position="149"/>
    </location>
</feature>
<feature type="transmembrane region" description="Helical" evidence="14">
    <location>
        <begin position="53"/>
        <end position="73"/>
    </location>
</feature>
<dbReference type="GO" id="GO:0030295">
    <property type="term" value="F:protein kinase activator activity"/>
    <property type="evidence" value="ECO:0007669"/>
    <property type="project" value="TreeGrafter"/>
</dbReference>
<evidence type="ECO:0000256" key="3">
    <source>
        <dbReference type="ARBA" id="ARBA00012438"/>
    </source>
</evidence>
<keyword evidence="11" id="KW-0902">Two-component regulatory system</keyword>
<dbReference type="PROSITE" id="PS50113">
    <property type="entry name" value="PAC"/>
    <property type="match status" value="1"/>
</dbReference>
<evidence type="ECO:0000256" key="11">
    <source>
        <dbReference type="ARBA" id="ARBA00023012"/>
    </source>
</evidence>
<dbReference type="SMART" id="SM00388">
    <property type="entry name" value="HisKA"/>
    <property type="match status" value="1"/>
</dbReference>
<dbReference type="GO" id="GO:0007234">
    <property type="term" value="P:osmosensory signaling via phosphorelay pathway"/>
    <property type="evidence" value="ECO:0007669"/>
    <property type="project" value="TreeGrafter"/>
</dbReference>
<feature type="domain" description="PAC" evidence="17">
    <location>
        <begin position="287"/>
        <end position="341"/>
    </location>
</feature>
<evidence type="ECO:0000256" key="5">
    <source>
        <dbReference type="ARBA" id="ARBA00022679"/>
    </source>
</evidence>
<dbReference type="InterPro" id="IPR004358">
    <property type="entry name" value="Sig_transdc_His_kin-like_C"/>
</dbReference>
<gene>
    <name evidence="18" type="ORF">JMN32_19225</name>
</gene>
<dbReference type="EMBL" id="JAEUGD010000064">
    <property type="protein sequence ID" value="MBL6448453.1"/>
    <property type="molecule type" value="Genomic_DNA"/>
</dbReference>
<dbReference type="SUPFAM" id="SSF47384">
    <property type="entry name" value="Homodimeric domain of signal transducing histidine kinase"/>
    <property type="match status" value="1"/>
</dbReference>
<feature type="domain" description="PAS" evidence="16">
    <location>
        <begin position="217"/>
        <end position="287"/>
    </location>
</feature>
<dbReference type="InterPro" id="IPR050351">
    <property type="entry name" value="BphY/WalK/GraS-like"/>
</dbReference>
<evidence type="ECO:0000256" key="1">
    <source>
        <dbReference type="ARBA" id="ARBA00000085"/>
    </source>
</evidence>
<dbReference type="InterPro" id="IPR005467">
    <property type="entry name" value="His_kinase_dom"/>
</dbReference>
<keyword evidence="7" id="KW-0547">Nucleotide-binding</keyword>
<name>A0A937G0V4_9BACT</name>
<keyword evidence="19" id="KW-1185">Reference proteome</keyword>
<dbReference type="InterPro" id="IPR036097">
    <property type="entry name" value="HisK_dim/P_sf"/>
</dbReference>
<evidence type="ECO:0000259" key="17">
    <source>
        <dbReference type="PROSITE" id="PS50113"/>
    </source>
</evidence>
<keyword evidence="10 14" id="KW-1133">Transmembrane helix</keyword>
<dbReference type="GO" id="GO:0005524">
    <property type="term" value="F:ATP binding"/>
    <property type="evidence" value="ECO:0007669"/>
    <property type="project" value="UniProtKB-KW"/>
</dbReference>
<keyword evidence="4" id="KW-0597">Phosphoprotein</keyword>
<keyword evidence="13" id="KW-0175">Coiled coil</keyword>
<evidence type="ECO:0000313" key="19">
    <source>
        <dbReference type="Proteomes" id="UP000614216"/>
    </source>
</evidence>
<dbReference type="Proteomes" id="UP000614216">
    <property type="component" value="Unassembled WGS sequence"/>
</dbReference>
<dbReference type="InterPro" id="IPR036890">
    <property type="entry name" value="HATPase_C_sf"/>
</dbReference>
<evidence type="ECO:0000256" key="13">
    <source>
        <dbReference type="SAM" id="Coils"/>
    </source>
</evidence>
<evidence type="ECO:0000256" key="14">
    <source>
        <dbReference type="SAM" id="Phobius"/>
    </source>
</evidence>
<evidence type="ECO:0000256" key="10">
    <source>
        <dbReference type="ARBA" id="ARBA00022989"/>
    </source>
</evidence>
<protein>
    <recommendedName>
        <fullName evidence="3">histidine kinase</fullName>
        <ecNumber evidence="3">2.7.13.3</ecNumber>
    </recommendedName>
</protein>
<keyword evidence="9" id="KW-0067">ATP-binding</keyword>
<evidence type="ECO:0000256" key="12">
    <source>
        <dbReference type="ARBA" id="ARBA00023136"/>
    </source>
</evidence>
<keyword evidence="12 14" id="KW-0472">Membrane</keyword>
<dbReference type="InterPro" id="IPR035965">
    <property type="entry name" value="PAS-like_dom_sf"/>
</dbReference>
<dbReference type="GO" id="GO:0000156">
    <property type="term" value="F:phosphorelay response regulator activity"/>
    <property type="evidence" value="ECO:0007669"/>
    <property type="project" value="TreeGrafter"/>
</dbReference>
<comment type="caution">
    <text evidence="18">The sequence shown here is derived from an EMBL/GenBank/DDBJ whole genome shotgun (WGS) entry which is preliminary data.</text>
</comment>
<reference evidence="18" key="1">
    <citation type="submission" date="2021-01" db="EMBL/GenBank/DDBJ databases">
        <title>Fulvivirga kasyanovii gen. nov., sp nov., a novel member of the phylum Bacteroidetes isolated from seawater in a mussel farm.</title>
        <authorList>
            <person name="Zhao L.-H."/>
            <person name="Wang Z.-J."/>
        </authorList>
    </citation>
    <scope>NUCLEOTIDE SEQUENCE</scope>
    <source>
        <strain evidence="18">29W222</strain>
    </source>
</reference>
<dbReference type="SUPFAM" id="SSF55874">
    <property type="entry name" value="ATPase domain of HSP90 chaperone/DNA topoisomerase II/histidine kinase"/>
    <property type="match status" value="1"/>
</dbReference>
<dbReference type="SMART" id="SM00091">
    <property type="entry name" value="PAS"/>
    <property type="match status" value="1"/>
</dbReference>
<dbReference type="Pfam" id="PF02518">
    <property type="entry name" value="HATPase_c"/>
    <property type="match status" value="1"/>
</dbReference>
<dbReference type="InterPro" id="IPR000014">
    <property type="entry name" value="PAS"/>
</dbReference>
<dbReference type="NCBIfam" id="TIGR00229">
    <property type="entry name" value="sensory_box"/>
    <property type="match status" value="1"/>
</dbReference>
<dbReference type="PROSITE" id="PS50112">
    <property type="entry name" value="PAS"/>
    <property type="match status" value="1"/>
</dbReference>
<dbReference type="CDD" id="cd00082">
    <property type="entry name" value="HisKA"/>
    <property type="match status" value="1"/>
</dbReference>
<dbReference type="GO" id="GO:0000155">
    <property type="term" value="F:phosphorelay sensor kinase activity"/>
    <property type="evidence" value="ECO:0007669"/>
    <property type="project" value="InterPro"/>
</dbReference>
<evidence type="ECO:0000259" key="16">
    <source>
        <dbReference type="PROSITE" id="PS50112"/>
    </source>
</evidence>
<dbReference type="Gene3D" id="1.10.287.130">
    <property type="match status" value="1"/>
</dbReference>
<dbReference type="GO" id="GO:0016020">
    <property type="term" value="C:membrane"/>
    <property type="evidence" value="ECO:0007669"/>
    <property type="project" value="UniProtKB-SubCell"/>
</dbReference>
<dbReference type="InterPro" id="IPR003594">
    <property type="entry name" value="HATPase_dom"/>
</dbReference>
<dbReference type="SUPFAM" id="SSF55785">
    <property type="entry name" value="PYP-like sensor domain (PAS domain)"/>
    <property type="match status" value="1"/>
</dbReference>
<dbReference type="PANTHER" id="PTHR42878:SF7">
    <property type="entry name" value="SENSOR HISTIDINE KINASE GLRK"/>
    <property type="match status" value="1"/>
</dbReference>
<dbReference type="SMART" id="SM00387">
    <property type="entry name" value="HATPase_c"/>
    <property type="match status" value="1"/>
</dbReference>
<evidence type="ECO:0000256" key="2">
    <source>
        <dbReference type="ARBA" id="ARBA00004141"/>
    </source>
</evidence>
<feature type="transmembrane region" description="Helical" evidence="14">
    <location>
        <begin position="29"/>
        <end position="47"/>
    </location>
</feature>
<evidence type="ECO:0000256" key="6">
    <source>
        <dbReference type="ARBA" id="ARBA00022692"/>
    </source>
</evidence>
<dbReference type="EC" id="2.7.13.3" evidence="3"/>
<accession>A0A937G0V4</accession>
<evidence type="ECO:0000256" key="9">
    <source>
        <dbReference type="ARBA" id="ARBA00022840"/>
    </source>
</evidence>
<dbReference type="Gene3D" id="3.30.565.10">
    <property type="entry name" value="Histidine kinase-like ATPase, C-terminal domain"/>
    <property type="match status" value="1"/>
</dbReference>
<dbReference type="PRINTS" id="PR00344">
    <property type="entry name" value="BCTRLSENSOR"/>
</dbReference>
<comment type="subcellular location">
    <subcellularLocation>
        <location evidence="2">Membrane</location>
        <topology evidence="2">Multi-pass membrane protein</topology>
    </subcellularLocation>
</comment>
<dbReference type="Pfam" id="PF08448">
    <property type="entry name" value="PAS_4"/>
    <property type="match status" value="1"/>
</dbReference>
<keyword evidence="8 18" id="KW-0418">Kinase</keyword>
<comment type="catalytic activity">
    <reaction evidence="1">
        <text>ATP + protein L-histidine = ADP + protein N-phospho-L-histidine.</text>
        <dbReference type="EC" id="2.7.13.3"/>
    </reaction>
</comment>
<dbReference type="InterPro" id="IPR000700">
    <property type="entry name" value="PAS-assoc_C"/>
</dbReference>
<evidence type="ECO:0000256" key="8">
    <source>
        <dbReference type="ARBA" id="ARBA00022777"/>
    </source>
</evidence>
<evidence type="ECO:0000256" key="7">
    <source>
        <dbReference type="ARBA" id="ARBA00022741"/>
    </source>
</evidence>
<proteinExistence type="predicted"/>